<feature type="binding site" evidence="6">
    <location>
        <begin position="100"/>
        <end position="103"/>
    </location>
    <ligand>
        <name>AMP</name>
        <dbReference type="ChEBI" id="CHEBI:456215"/>
    </ligand>
</feature>
<proteinExistence type="inferred from homology"/>
<dbReference type="GO" id="GO:0046034">
    <property type="term" value="P:ATP metabolic process"/>
    <property type="evidence" value="ECO:0007669"/>
    <property type="project" value="UniProtKB-UniRule"/>
</dbReference>
<dbReference type="HAMAP" id="MF_00235">
    <property type="entry name" value="Adenylate_kinase_Adk"/>
    <property type="match status" value="1"/>
</dbReference>
<feature type="binding site" evidence="6">
    <location>
        <begin position="151"/>
        <end position="152"/>
    </location>
    <ligand>
        <name>ATP</name>
        <dbReference type="ChEBI" id="CHEBI:30616"/>
    </ligand>
</feature>
<dbReference type="NCBIfam" id="NF001380">
    <property type="entry name" value="PRK00279.1-2"/>
    <property type="match status" value="1"/>
</dbReference>
<dbReference type="Pfam" id="PF05191">
    <property type="entry name" value="ADK_lid"/>
    <property type="match status" value="1"/>
</dbReference>
<dbReference type="SUPFAM" id="SSF52540">
    <property type="entry name" value="P-loop containing nucleoside triphosphate hydrolases"/>
    <property type="match status" value="1"/>
</dbReference>
<dbReference type="InterPro" id="IPR006259">
    <property type="entry name" value="Adenyl_kin_sub"/>
</dbReference>
<feature type="binding site" evidence="6">
    <location>
        <position position="51"/>
    </location>
    <ligand>
        <name>AMP</name>
        <dbReference type="ChEBI" id="CHEBI:456215"/>
    </ligand>
</feature>
<dbReference type="OrthoDB" id="439792at2759"/>
<dbReference type="GO" id="GO:0005524">
    <property type="term" value="F:ATP binding"/>
    <property type="evidence" value="ECO:0007669"/>
    <property type="project" value="UniProtKB-KW"/>
</dbReference>
<dbReference type="CDD" id="cd01428">
    <property type="entry name" value="ADK"/>
    <property type="match status" value="1"/>
</dbReference>
<protein>
    <recommendedName>
        <fullName evidence="6">Adenylate kinase</fullName>
        <ecNumber evidence="6">2.7.4.3</ecNumber>
    </recommendedName>
    <alternativeName>
        <fullName evidence="6">ATP-AMP transphosphorylase</fullName>
    </alternativeName>
    <alternativeName>
        <fullName evidence="6">ATP:AMP phosphotransferase</fullName>
    </alternativeName>
    <alternativeName>
        <fullName evidence="6">Adenylate kinase cytosolic and mitochondrial</fullName>
    </alternativeName>
    <alternativeName>
        <fullName evidence="6">Adenylate monophosphate kinase</fullName>
    </alternativeName>
</protein>
<comment type="domain">
    <text evidence="6">Consists of three domains, a large central CORE domain and two small peripheral domains, NMPbind and LID, which undergo movements during catalysis. The LID domain closes over the site of phosphoryl transfer upon ATP binding. Assembling and dissambling the active center during each catalytic cycle provides an effective means to prevent ATP hydrolysis.</text>
</comment>
<dbReference type="GO" id="GO:0005829">
    <property type="term" value="C:cytosol"/>
    <property type="evidence" value="ECO:0007669"/>
    <property type="project" value="UniProtKB-SubCell"/>
</dbReference>
<evidence type="ECO:0000256" key="4">
    <source>
        <dbReference type="ARBA" id="ARBA00022840"/>
    </source>
</evidence>
<sequence length="241" mass="26324">MPSVPSPAPREEPDGVNAILLGPPGSGKGTQAPMLAERYKVCHLSTGDMLRAVIASGSGLGKRIKEVIDAGQLVNDSLVVELIDQNLDSPPCRNGFLLDGFPRTIGQAQALDSLLKKRRTQLDAVIEFAIDDELLVRRITGRLIHVPSGRSYHTEFNPPKNRMIDDVTGEPLIQRSDDNVEALKKRLEAYHKQTKPLVDYYAKQGLHMAVDASQPPKTVFATITAAFAQASAKDKVMFMAQ</sequence>
<dbReference type="EC" id="2.7.4.3" evidence="6"/>
<evidence type="ECO:0000256" key="3">
    <source>
        <dbReference type="ARBA" id="ARBA00022777"/>
    </source>
</evidence>
<comment type="catalytic activity">
    <reaction evidence="6">
        <text>AMP + ATP = 2 ADP</text>
        <dbReference type="Rhea" id="RHEA:12973"/>
        <dbReference type="ChEBI" id="CHEBI:30616"/>
        <dbReference type="ChEBI" id="CHEBI:456215"/>
        <dbReference type="ChEBI" id="CHEBI:456216"/>
        <dbReference type="EC" id="2.7.4.3"/>
    </reaction>
</comment>
<feature type="binding site" evidence="6">
    <location>
        <position position="186"/>
    </location>
    <ligand>
        <name>AMP</name>
        <dbReference type="ChEBI" id="CHEBI:456215"/>
    </ligand>
</feature>
<dbReference type="GO" id="GO:0005758">
    <property type="term" value="C:mitochondrial intermembrane space"/>
    <property type="evidence" value="ECO:0007669"/>
    <property type="project" value="UniProtKB-SubCell"/>
</dbReference>
<feature type="binding site" evidence="6">
    <location>
        <begin position="25"/>
        <end position="30"/>
    </location>
    <ligand>
        <name>ATP</name>
        <dbReference type="ChEBI" id="CHEBI:30616"/>
    </ligand>
</feature>
<feature type="binding site" evidence="6">
    <location>
        <position position="175"/>
    </location>
    <ligand>
        <name>AMP</name>
        <dbReference type="ChEBI" id="CHEBI:456215"/>
    </ligand>
</feature>
<accession>A0A2T7PEB1</accession>
<keyword evidence="3 6" id="KW-0418">Kinase</keyword>
<evidence type="ECO:0000256" key="5">
    <source>
        <dbReference type="ARBA" id="ARBA00023128"/>
    </source>
</evidence>
<feature type="binding site" evidence="6">
    <location>
        <position position="142"/>
    </location>
    <ligand>
        <name>ATP</name>
        <dbReference type="ChEBI" id="CHEBI:30616"/>
    </ligand>
</feature>
<keyword evidence="5 6" id="KW-0496">Mitochondrion</keyword>
<dbReference type="InterPro" id="IPR028587">
    <property type="entry name" value="AK2"/>
</dbReference>
<dbReference type="EMBL" id="PZQS01000004">
    <property type="protein sequence ID" value="PVD31752.1"/>
    <property type="molecule type" value="Genomic_DNA"/>
</dbReference>
<dbReference type="InterPro" id="IPR033690">
    <property type="entry name" value="Adenylat_kinase_CS"/>
</dbReference>
<comment type="caution">
    <text evidence="9">The sequence shown here is derived from an EMBL/GenBank/DDBJ whole genome shotgun (WGS) entry which is preliminary data.</text>
</comment>
<dbReference type="STRING" id="400727.A0A2T7PEB1"/>
<dbReference type="Gene3D" id="3.40.50.300">
    <property type="entry name" value="P-loop containing nucleotide triphosphate hydrolases"/>
    <property type="match status" value="1"/>
</dbReference>
<keyword evidence="2 6" id="KW-0547">Nucleotide-binding</keyword>
<comment type="similarity">
    <text evidence="6">Belongs to the adenylate kinase family. AK2 subfamily.</text>
</comment>
<reference evidence="9 10" key="1">
    <citation type="submission" date="2018-04" db="EMBL/GenBank/DDBJ databases">
        <title>The genome of golden apple snail Pomacea canaliculata provides insight into stress tolerance and invasive adaptation.</title>
        <authorList>
            <person name="Liu C."/>
            <person name="Liu B."/>
            <person name="Ren Y."/>
            <person name="Zhang Y."/>
            <person name="Wang H."/>
            <person name="Li S."/>
            <person name="Jiang F."/>
            <person name="Yin L."/>
            <person name="Zhang G."/>
            <person name="Qian W."/>
            <person name="Fan W."/>
        </authorList>
    </citation>
    <scope>NUCLEOTIDE SEQUENCE [LARGE SCALE GENOMIC DNA]</scope>
    <source>
        <strain evidence="9">SZHN2017</strain>
        <tissue evidence="9">Muscle</tissue>
    </source>
</reference>
<dbReference type="AlphaFoldDB" id="A0A2T7PEB1"/>
<dbReference type="NCBIfam" id="TIGR01351">
    <property type="entry name" value="adk"/>
    <property type="match status" value="1"/>
</dbReference>
<feature type="domain" description="Adenylate kinase active site lid" evidence="8">
    <location>
        <begin position="142"/>
        <end position="177"/>
    </location>
</feature>
<name>A0A2T7PEB1_POMCA</name>
<keyword evidence="4 6" id="KW-0067">ATP-binding</keyword>
<evidence type="ECO:0000259" key="8">
    <source>
        <dbReference type="Pfam" id="PF05191"/>
    </source>
</evidence>
<dbReference type="HAMAP" id="MF_03168">
    <property type="entry name" value="Adenylate_kinase_AK2"/>
    <property type="match status" value="1"/>
</dbReference>
<feature type="binding site" evidence="6">
    <location>
        <begin position="72"/>
        <end position="74"/>
    </location>
    <ligand>
        <name>AMP</name>
        <dbReference type="ChEBI" id="CHEBI:456215"/>
    </ligand>
</feature>
<comment type="subunit">
    <text evidence="6">Monomer.</text>
</comment>
<dbReference type="Pfam" id="PF00406">
    <property type="entry name" value="ADK"/>
    <property type="match status" value="1"/>
</dbReference>
<dbReference type="InterPro" id="IPR000850">
    <property type="entry name" value="Adenylat/UMP-CMP_kin"/>
</dbReference>
<evidence type="ECO:0000256" key="2">
    <source>
        <dbReference type="ARBA" id="ARBA00022741"/>
    </source>
</evidence>
<gene>
    <name evidence="9" type="ORF">C0Q70_07170</name>
</gene>
<keyword evidence="6" id="KW-0963">Cytoplasm</keyword>
<dbReference type="InterPro" id="IPR027417">
    <property type="entry name" value="P-loop_NTPase"/>
</dbReference>
<evidence type="ECO:0000313" key="9">
    <source>
        <dbReference type="EMBL" id="PVD31752.1"/>
    </source>
</evidence>
<dbReference type="Proteomes" id="UP000245119">
    <property type="component" value="Linkage Group LG4"/>
</dbReference>
<evidence type="ECO:0000313" key="10">
    <source>
        <dbReference type="Proteomes" id="UP000245119"/>
    </source>
</evidence>
<dbReference type="OMA" id="VYHEQTA"/>
<dbReference type="GO" id="GO:0004017">
    <property type="term" value="F:AMP kinase activity"/>
    <property type="evidence" value="ECO:0007669"/>
    <property type="project" value="UniProtKB-UniRule"/>
</dbReference>
<organism evidence="9 10">
    <name type="scientific">Pomacea canaliculata</name>
    <name type="common">Golden apple snail</name>
    <dbReference type="NCBI Taxonomy" id="400727"/>
    <lineage>
        <taxon>Eukaryota</taxon>
        <taxon>Metazoa</taxon>
        <taxon>Spiralia</taxon>
        <taxon>Lophotrochozoa</taxon>
        <taxon>Mollusca</taxon>
        <taxon>Gastropoda</taxon>
        <taxon>Caenogastropoda</taxon>
        <taxon>Architaenioglossa</taxon>
        <taxon>Ampullarioidea</taxon>
        <taxon>Ampullariidae</taxon>
        <taxon>Pomacea</taxon>
    </lineage>
</organism>
<keyword evidence="10" id="KW-1185">Reference proteome</keyword>
<comment type="function">
    <text evidence="6">Catalyzes the reversible transfer of the terminal phosphate group between ATP and AMP. Plays an important role in cellular energy homeostasis and in adenine nucleotide metabolism. Adenylate kinase activity is critical for regulation of the phosphate utilization and the AMP de novo biosynthesis pathways.</text>
</comment>
<dbReference type="GO" id="GO:0046033">
    <property type="term" value="P:AMP metabolic process"/>
    <property type="evidence" value="ECO:0007669"/>
    <property type="project" value="UniProtKB-UniRule"/>
</dbReference>
<dbReference type="NCBIfam" id="NF001381">
    <property type="entry name" value="PRK00279.1-3"/>
    <property type="match status" value="1"/>
</dbReference>
<dbReference type="PROSITE" id="PS00113">
    <property type="entry name" value="ADENYLATE_KINASE"/>
    <property type="match status" value="1"/>
</dbReference>
<dbReference type="NCBIfam" id="NF011100">
    <property type="entry name" value="PRK14527.1"/>
    <property type="match status" value="1"/>
</dbReference>
<dbReference type="InterPro" id="IPR007862">
    <property type="entry name" value="Adenylate_kinase_lid-dom"/>
</dbReference>
<keyword evidence="1 6" id="KW-0808">Transferase</keyword>
<feature type="region of interest" description="LID" evidence="6">
    <location>
        <begin position="141"/>
        <end position="178"/>
    </location>
</feature>
<feature type="region of interest" description="NMPbind" evidence="6">
    <location>
        <begin position="45"/>
        <end position="74"/>
    </location>
</feature>
<dbReference type="PANTHER" id="PTHR23359">
    <property type="entry name" value="NUCLEOTIDE KINASE"/>
    <property type="match status" value="1"/>
</dbReference>
<evidence type="ECO:0000256" key="7">
    <source>
        <dbReference type="SAM" id="MobiDB-lite"/>
    </source>
</evidence>
<comment type="subcellular location">
    <subcellularLocation>
        <location evidence="6">Cytoplasm</location>
        <location evidence="6">Cytosol</location>
    </subcellularLocation>
    <subcellularLocation>
        <location evidence="6">Mitochondrion intermembrane space</location>
    </subcellularLocation>
    <text evidence="6">Predominantly mitochondrial.</text>
</comment>
<feature type="binding site" evidence="6">
    <location>
        <position position="214"/>
    </location>
    <ligand>
        <name>ATP</name>
        <dbReference type="ChEBI" id="CHEBI:30616"/>
    </ligand>
</feature>
<evidence type="ECO:0000256" key="1">
    <source>
        <dbReference type="ARBA" id="ARBA00022679"/>
    </source>
</evidence>
<feature type="binding site" evidence="6">
    <location>
        <position position="46"/>
    </location>
    <ligand>
        <name>AMP</name>
        <dbReference type="ChEBI" id="CHEBI:456215"/>
    </ligand>
</feature>
<dbReference type="FunFam" id="3.40.50.300:FF:000106">
    <property type="entry name" value="Adenylate kinase mitochondrial"/>
    <property type="match status" value="1"/>
</dbReference>
<feature type="binding site" evidence="6">
    <location>
        <position position="107"/>
    </location>
    <ligand>
        <name>AMP</name>
        <dbReference type="ChEBI" id="CHEBI:456215"/>
    </ligand>
</feature>
<dbReference type="PRINTS" id="PR00094">
    <property type="entry name" value="ADENYLTKNASE"/>
</dbReference>
<feature type="region of interest" description="Disordered" evidence="7">
    <location>
        <begin position="1"/>
        <end position="29"/>
    </location>
</feature>
<evidence type="ECO:0000256" key="6">
    <source>
        <dbReference type="HAMAP-Rule" id="MF_03168"/>
    </source>
</evidence>
<dbReference type="GO" id="GO:0006172">
    <property type="term" value="P:ADP biosynthetic process"/>
    <property type="evidence" value="ECO:0007669"/>
    <property type="project" value="UniProtKB-UniRule"/>
</dbReference>